<dbReference type="Proteomes" id="UP000632659">
    <property type="component" value="Unassembled WGS sequence"/>
</dbReference>
<keyword evidence="1" id="KW-1133">Transmembrane helix</keyword>
<organism evidence="2 3">
    <name type="scientific">Massiliimalia timonensis</name>
    <dbReference type="NCBI Taxonomy" id="1987501"/>
    <lineage>
        <taxon>Bacteria</taxon>
        <taxon>Bacillati</taxon>
        <taxon>Bacillota</taxon>
        <taxon>Clostridia</taxon>
        <taxon>Eubacteriales</taxon>
        <taxon>Oscillospiraceae</taxon>
        <taxon>Massiliimalia</taxon>
    </lineage>
</organism>
<evidence type="ECO:0000256" key="1">
    <source>
        <dbReference type="SAM" id="Phobius"/>
    </source>
</evidence>
<evidence type="ECO:0000313" key="3">
    <source>
        <dbReference type="Proteomes" id="UP000632659"/>
    </source>
</evidence>
<sequence length="152" mass="17300">MKRKTALHLSCLLAVLVLCVCGFFLFVHFRTQNTLREMPFDAYPLNGEEDKSSPYELMLTEPDLGPLSVAKVFYGAEEQTYKICILAEEGALEELPAGIGFYLNGEGPLEYTFYYETVFWNRYLVFALKEYPGKQTVKITYQGKACTAEFAD</sequence>
<proteinExistence type="predicted"/>
<feature type="transmembrane region" description="Helical" evidence="1">
    <location>
        <begin position="6"/>
        <end position="29"/>
    </location>
</feature>
<comment type="caution">
    <text evidence="2">The sequence shown here is derived from an EMBL/GenBank/DDBJ whole genome shotgun (WGS) entry which is preliminary data.</text>
</comment>
<keyword evidence="1" id="KW-0472">Membrane</keyword>
<dbReference type="AlphaFoldDB" id="A0A8J6TYX5"/>
<accession>A0A8J6TYX5</accession>
<name>A0A8J6TYX5_9FIRM</name>
<dbReference type="RefSeq" id="WP_187536369.1">
    <property type="nucleotide sequence ID" value="NZ_JACRTL010000002.1"/>
</dbReference>
<protein>
    <submittedName>
        <fullName evidence="2">Uncharacterized protein</fullName>
    </submittedName>
</protein>
<dbReference type="EMBL" id="JACRTL010000002">
    <property type="protein sequence ID" value="MBC8610602.1"/>
    <property type="molecule type" value="Genomic_DNA"/>
</dbReference>
<gene>
    <name evidence="2" type="ORF">H8702_05625</name>
</gene>
<keyword evidence="1" id="KW-0812">Transmembrane</keyword>
<reference evidence="2" key="1">
    <citation type="submission" date="2020-08" db="EMBL/GenBank/DDBJ databases">
        <title>Genome public.</title>
        <authorList>
            <person name="Liu C."/>
            <person name="Sun Q."/>
        </authorList>
    </citation>
    <scope>NUCLEOTIDE SEQUENCE</scope>
    <source>
        <strain evidence="2">NSJ-15</strain>
    </source>
</reference>
<keyword evidence="3" id="KW-1185">Reference proteome</keyword>
<evidence type="ECO:0000313" key="2">
    <source>
        <dbReference type="EMBL" id="MBC8610602.1"/>
    </source>
</evidence>